<evidence type="ECO:0000313" key="3">
    <source>
        <dbReference type="Proteomes" id="UP000322791"/>
    </source>
</evidence>
<name>A0A5D6V133_9BACT</name>
<keyword evidence="3" id="KW-1185">Reference proteome</keyword>
<keyword evidence="1" id="KW-0732">Signal</keyword>
<feature type="signal peptide" evidence="1">
    <location>
        <begin position="1"/>
        <end position="32"/>
    </location>
</feature>
<proteinExistence type="predicted"/>
<evidence type="ECO:0000313" key="2">
    <source>
        <dbReference type="EMBL" id="TYZ09256.1"/>
    </source>
</evidence>
<organism evidence="2 3">
    <name type="scientific">Hymenobacter lutimineralis</name>
    <dbReference type="NCBI Taxonomy" id="2606448"/>
    <lineage>
        <taxon>Bacteria</taxon>
        <taxon>Pseudomonadati</taxon>
        <taxon>Bacteroidota</taxon>
        <taxon>Cytophagia</taxon>
        <taxon>Cytophagales</taxon>
        <taxon>Hymenobacteraceae</taxon>
        <taxon>Hymenobacter</taxon>
    </lineage>
</organism>
<dbReference type="Proteomes" id="UP000322791">
    <property type="component" value="Unassembled WGS sequence"/>
</dbReference>
<dbReference type="RefSeq" id="WP_149071051.1">
    <property type="nucleotide sequence ID" value="NZ_VTHL01000010.1"/>
</dbReference>
<evidence type="ECO:0000256" key="1">
    <source>
        <dbReference type="SAM" id="SignalP"/>
    </source>
</evidence>
<sequence length="220" mass="24133">MKHNRTHRLPLFPRATFLWLMGAMLASQLAQAQSEPAPAATPQPGLRNAVRIDLGGILTRNVAYNALNYDNRFLLPILVGYERQVGQRTSGSIEALVNGGSPNERLTGLALQGRYYAFQGKQTGLAGLYVAPTMSYRAVRQTFGYEVDYKSKLGGVGALLGAQCPIGASGRLLLDIAGGVMTWKRLDARPTAGQEYHSTETFYERNETVFDGRLSLGYRF</sequence>
<dbReference type="EMBL" id="VTHL01000010">
    <property type="protein sequence ID" value="TYZ09256.1"/>
    <property type="molecule type" value="Genomic_DNA"/>
</dbReference>
<feature type="chain" id="PRO_5023013492" description="DUF3575 domain-containing protein" evidence="1">
    <location>
        <begin position="33"/>
        <end position="220"/>
    </location>
</feature>
<dbReference type="AlphaFoldDB" id="A0A5D6V133"/>
<comment type="caution">
    <text evidence="2">The sequence shown here is derived from an EMBL/GenBank/DDBJ whole genome shotgun (WGS) entry which is preliminary data.</text>
</comment>
<protein>
    <recommendedName>
        <fullName evidence="4">DUF3575 domain-containing protein</fullName>
    </recommendedName>
</protein>
<accession>A0A5D6V133</accession>
<gene>
    <name evidence="2" type="ORF">FY528_10950</name>
</gene>
<evidence type="ECO:0008006" key="4">
    <source>
        <dbReference type="Google" id="ProtNLM"/>
    </source>
</evidence>
<reference evidence="2 3" key="1">
    <citation type="submission" date="2019-08" db="EMBL/GenBank/DDBJ databases">
        <authorList>
            <person name="Seo M.-J."/>
        </authorList>
    </citation>
    <scope>NUCLEOTIDE SEQUENCE [LARGE SCALE GENOMIC DNA]</scope>
    <source>
        <strain evidence="2 3">KIGAM108</strain>
    </source>
</reference>